<sequence>MPPEPCSSFPDSVLLDPIAHVGRPLRNATTAVTLTTTLSPIEVSFDVADPPGLTRCVVTCPEAMLVGTPRVIAADGAFLLLVVGFPRSDVRVQGTLADYFVYRAGPGAPSLLLLRLPPQISNLYSMHAGVLSCGGGRHCLVVLPERRLDDFRYRVMSYDLHVFSTETGSWTTRAARVASDLQGRGSPLLRHEPTKVFSVGGSSLAWVDLSLGVLLCDMLGSKDDDLEMRLIDLPPLMPTNNGKGPRHSLPAVRDVICRDGWIRCVEIEFPEQSETNPTEFPWTATVSTKKRMFSSDEWETFTVDSDSLLPAGSCFADLFPEIWDEGKGKLTLNKVLSVKPVLDAHQENVVYMKSKLMMKPCKPTGHWDIPKPCEPKGWVIAIDTRDKRLVRVAPFPARKLYFDHYYLQCDFSKYISKAPDTNITIVSTESISKKVWLPLVSYVFSILVVQQQFRDFEESLTQRRGHCYLEARQSLLPSGLASTLYVNIQELAQYATSKGLGEAATDAVNVFLRAYKELGNLLSGDLLNGPSAWDETVRDNIDIAVGALDGLLHTVPSRVLHAGRRALAVACMDHG</sequence>
<dbReference type="PANTHER" id="PTHR33074">
    <property type="entry name" value="EXPRESSED PROTEIN-RELATED"/>
    <property type="match status" value="1"/>
</dbReference>
<dbReference type="Proteomes" id="UP001497457">
    <property type="component" value="Chromosome 18b"/>
</dbReference>
<dbReference type="Pfam" id="PF07762">
    <property type="entry name" value="DUF1618"/>
    <property type="match status" value="1"/>
</dbReference>
<organism evidence="3 4">
    <name type="scientific">Urochloa decumbens</name>
    <dbReference type="NCBI Taxonomy" id="240449"/>
    <lineage>
        <taxon>Eukaryota</taxon>
        <taxon>Viridiplantae</taxon>
        <taxon>Streptophyta</taxon>
        <taxon>Embryophyta</taxon>
        <taxon>Tracheophyta</taxon>
        <taxon>Spermatophyta</taxon>
        <taxon>Magnoliopsida</taxon>
        <taxon>Liliopsida</taxon>
        <taxon>Poales</taxon>
        <taxon>Poaceae</taxon>
        <taxon>PACMAD clade</taxon>
        <taxon>Panicoideae</taxon>
        <taxon>Panicodae</taxon>
        <taxon>Paniceae</taxon>
        <taxon>Melinidinae</taxon>
        <taxon>Urochloa</taxon>
    </lineage>
</organism>
<dbReference type="InterPro" id="IPR011676">
    <property type="entry name" value="DUF1618"/>
</dbReference>
<evidence type="ECO:0000259" key="2">
    <source>
        <dbReference type="Pfam" id="PF25306"/>
    </source>
</evidence>
<dbReference type="InterPro" id="IPR057202">
    <property type="entry name" value="DUF7880"/>
</dbReference>
<evidence type="ECO:0000313" key="4">
    <source>
        <dbReference type="Proteomes" id="UP001497457"/>
    </source>
</evidence>
<evidence type="ECO:0008006" key="5">
    <source>
        <dbReference type="Google" id="ProtNLM"/>
    </source>
</evidence>
<dbReference type="AlphaFoldDB" id="A0ABC8ZEV5"/>
<keyword evidence="4" id="KW-1185">Reference proteome</keyword>
<reference evidence="4" key="1">
    <citation type="submission" date="2024-06" db="EMBL/GenBank/DDBJ databases">
        <authorList>
            <person name="Ryan C."/>
        </authorList>
    </citation>
    <scope>NUCLEOTIDE SEQUENCE [LARGE SCALE GENOMIC DNA]</scope>
</reference>
<proteinExistence type="predicted"/>
<reference evidence="3 4" key="2">
    <citation type="submission" date="2024-10" db="EMBL/GenBank/DDBJ databases">
        <authorList>
            <person name="Ryan C."/>
        </authorList>
    </citation>
    <scope>NUCLEOTIDE SEQUENCE [LARGE SCALE GENOMIC DNA]</scope>
</reference>
<accession>A0ABC8ZEV5</accession>
<name>A0ABC8ZEV5_9POAL</name>
<gene>
    <name evidence="3" type="ORF">URODEC1_LOCUS43399</name>
</gene>
<evidence type="ECO:0000259" key="1">
    <source>
        <dbReference type="Pfam" id="PF07762"/>
    </source>
</evidence>
<dbReference type="PANTHER" id="PTHR33074:SF127">
    <property type="entry name" value="OS04G0388000 PROTEIN"/>
    <property type="match status" value="1"/>
</dbReference>
<dbReference type="Pfam" id="PF25306">
    <property type="entry name" value="DUF7880"/>
    <property type="match status" value="1"/>
</dbReference>
<evidence type="ECO:0000313" key="3">
    <source>
        <dbReference type="EMBL" id="CAL4958908.1"/>
    </source>
</evidence>
<dbReference type="EMBL" id="OZ075128">
    <property type="protein sequence ID" value="CAL4958908.1"/>
    <property type="molecule type" value="Genomic_DNA"/>
</dbReference>
<feature type="domain" description="DUF7880" evidence="2">
    <location>
        <begin position="438"/>
        <end position="565"/>
    </location>
</feature>
<protein>
    <recommendedName>
        <fullName evidence="5">DUF1618 domain-containing protein</fullName>
    </recommendedName>
</protein>
<feature type="domain" description="DUF1618" evidence="1">
    <location>
        <begin position="206"/>
        <end position="351"/>
    </location>
</feature>